<dbReference type="EMBL" id="AORH01000034">
    <property type="protein sequence ID" value="ENY68996.1"/>
    <property type="molecule type" value="Genomic_DNA"/>
</dbReference>
<keyword evidence="1" id="KW-0808">Transferase</keyword>
<comment type="caution">
    <text evidence="1">The sequence shown here is derived from an EMBL/GenBank/DDBJ whole genome shotgun (WGS) entry which is preliminary data.</text>
</comment>
<organism evidence="1 2">
    <name type="scientific">Mycoplasmopsis bovigenitalium 51080</name>
    <dbReference type="NCBI Taxonomy" id="1188235"/>
    <lineage>
        <taxon>Bacteria</taxon>
        <taxon>Bacillati</taxon>
        <taxon>Mycoplasmatota</taxon>
        <taxon>Mycoplasmoidales</taxon>
        <taxon>Metamycoplasmataceae</taxon>
        <taxon>Mycoplasmopsis</taxon>
    </lineage>
</organism>
<keyword evidence="2" id="KW-1185">Reference proteome</keyword>
<name>N9VC41_9BACT</name>
<dbReference type="PATRIC" id="fig|1188235.3.peg.672"/>
<accession>N9VC41</accession>
<dbReference type="InterPro" id="IPR029063">
    <property type="entry name" value="SAM-dependent_MTases_sf"/>
</dbReference>
<dbReference type="Gene3D" id="3.40.50.150">
    <property type="entry name" value="Vaccinia Virus protein VP39"/>
    <property type="match status" value="1"/>
</dbReference>
<protein>
    <submittedName>
        <fullName evidence="1">C-5 cytosine-specific DNA methyltransferase</fullName>
    </submittedName>
</protein>
<dbReference type="GO" id="GO:0008168">
    <property type="term" value="F:methyltransferase activity"/>
    <property type="evidence" value="ECO:0007669"/>
    <property type="project" value="UniProtKB-KW"/>
</dbReference>
<dbReference type="STRING" id="1188235.MBVG_6750"/>
<dbReference type="GO" id="GO:0032259">
    <property type="term" value="P:methylation"/>
    <property type="evidence" value="ECO:0007669"/>
    <property type="project" value="UniProtKB-KW"/>
</dbReference>
<dbReference type="AlphaFoldDB" id="N9VC41"/>
<reference evidence="1 2" key="1">
    <citation type="journal article" date="2013" name="Genome Announc.">
        <title>Draft Genome Sequences of Mycoplasma alkalescens, Mycoplasma arginini, and Mycoplasma bovigenitalium, Three Species with Equivocal Pathogenic Status for Cattle.</title>
        <authorList>
            <person name="Manso-Silvan L."/>
            <person name="Tardy F."/>
            <person name="Baranowski E."/>
            <person name="Barre A."/>
            <person name="Blanchard A."/>
            <person name="Breton M."/>
            <person name="Couture C."/>
            <person name="Citti C."/>
            <person name="Dordet-Frisoni E."/>
            <person name="Dupuy V."/>
            <person name="Gaurivaud P."/>
            <person name="Jacob D."/>
            <person name="Lemaitre C."/>
            <person name="Nikolski M."/>
            <person name="Nouvel L.X."/>
            <person name="Poumarat F."/>
            <person name="Thebault P."/>
            <person name="Theil S."/>
            <person name="Thiaucourt F."/>
            <person name="Sirand-Pugnet P."/>
        </authorList>
    </citation>
    <scope>NUCLEOTIDE SEQUENCE [LARGE SCALE GENOMIC DNA]</scope>
    <source>
        <strain evidence="1 2">51080</strain>
    </source>
</reference>
<evidence type="ECO:0000313" key="2">
    <source>
        <dbReference type="Proteomes" id="UP000013220"/>
    </source>
</evidence>
<gene>
    <name evidence="1" type="primary">marMP</name>
    <name evidence="1" type="ORF">MBVG_6750</name>
</gene>
<dbReference type="eggNOG" id="COG0270">
    <property type="taxonomic scope" value="Bacteria"/>
</dbReference>
<evidence type="ECO:0000313" key="1">
    <source>
        <dbReference type="EMBL" id="ENY68996.1"/>
    </source>
</evidence>
<dbReference type="RefSeq" id="WP_004421587.1">
    <property type="nucleotide sequence ID" value="NZ_AORH01000034.1"/>
</dbReference>
<sequence length="293" mass="34605">MKKLIVWDLFGGGVNSVYKAIGDNPNFEIYTFDLFPERYHNKQFVVDLSEEFEWLKRYFSAFPKPDIIVASPLCQSFSSILSLKGGGTCFWKYKDETRTALTERSVEEFENLKNGFTKYLDADKQLFIKRLGKKCIDNTINLIKEFKPLYWYIENPKSSLIWKYIQYNRNDFYNETFAFNETYYGDYGYLQPKPTVFLSNVLFNLKNNNSLKIVKNGKRKQIWRNNELIAEMSISDRMLPSLRNHKYKAVGNFQAKEAANISAIPSELLKDIFEDFLDIFRDMEYEELSNEEN</sequence>
<dbReference type="Proteomes" id="UP000013220">
    <property type="component" value="Unassembled WGS sequence"/>
</dbReference>
<proteinExistence type="predicted"/>
<keyword evidence="1" id="KW-0489">Methyltransferase</keyword>